<evidence type="ECO:0000256" key="13">
    <source>
        <dbReference type="ARBA" id="ARBA00023204"/>
    </source>
</evidence>
<keyword evidence="2" id="KW-0963">Cytoplasm</keyword>
<keyword evidence="10" id="KW-0067">ATP-binding</keyword>
<dbReference type="Gene3D" id="1.20.1580.10">
    <property type="entry name" value="ABC transporter ATPase like domain"/>
    <property type="match status" value="2"/>
</dbReference>
<dbReference type="RefSeq" id="WP_136652892.1">
    <property type="nucleotide sequence ID" value="NZ_JACEOR010000372.1"/>
</dbReference>
<dbReference type="InterPro" id="IPR017871">
    <property type="entry name" value="ABC_transporter-like_CS"/>
</dbReference>
<dbReference type="AlphaFoldDB" id="A0A6C1TW15"/>
<dbReference type="Proteomes" id="UP000580709">
    <property type="component" value="Unassembled WGS sequence"/>
</dbReference>
<evidence type="ECO:0000256" key="6">
    <source>
        <dbReference type="ARBA" id="ARBA00022763"/>
    </source>
</evidence>
<dbReference type="Proteomes" id="UP000336646">
    <property type="component" value="Unassembled WGS sequence"/>
</dbReference>
<keyword evidence="5" id="KW-0547">Nucleotide-binding</keyword>
<evidence type="ECO:0000313" key="18">
    <source>
        <dbReference type="EMBL" id="MBA4505376.1"/>
    </source>
</evidence>
<dbReference type="GO" id="GO:0006281">
    <property type="term" value="P:DNA repair"/>
    <property type="evidence" value="ECO:0007669"/>
    <property type="project" value="UniProtKB-KW"/>
</dbReference>
<dbReference type="SUPFAM" id="SSF52540">
    <property type="entry name" value="P-loop containing nucleoside triphosphate hydrolases"/>
    <property type="match status" value="2"/>
</dbReference>
<dbReference type="GO" id="GO:0008270">
    <property type="term" value="F:zinc ion binding"/>
    <property type="evidence" value="ECO:0007669"/>
    <property type="project" value="UniProtKB-KW"/>
</dbReference>
<evidence type="ECO:0000256" key="4">
    <source>
        <dbReference type="ARBA" id="ARBA00022737"/>
    </source>
</evidence>
<accession>A0A6C1TW15</accession>
<keyword evidence="12" id="KW-0238">DNA-binding</keyword>
<dbReference type="PROSITE" id="PS00211">
    <property type="entry name" value="ABC_TRANSPORTER_1"/>
    <property type="match status" value="2"/>
</dbReference>
<dbReference type="Pfam" id="PF17755">
    <property type="entry name" value="UvrA_DNA-bind"/>
    <property type="match status" value="1"/>
</dbReference>
<dbReference type="Gene3D" id="3.40.50.300">
    <property type="entry name" value="P-loop containing nucleotide triphosphate hydrolases"/>
    <property type="match status" value="2"/>
</dbReference>
<dbReference type="InterPro" id="IPR003439">
    <property type="entry name" value="ABC_transporter-like_ATP-bd"/>
</dbReference>
<dbReference type="EMBL" id="JACEOR010000372">
    <property type="protein sequence ID" value="MBA4505376.1"/>
    <property type="molecule type" value="Genomic_DNA"/>
</dbReference>
<protein>
    <recommendedName>
        <fullName evidence="15">UvrABC system protein A</fullName>
    </recommendedName>
    <alternativeName>
        <fullName evidence="16">Excinuclease ABC subunit A</fullName>
    </alternativeName>
</protein>
<reference evidence="18 21" key="2">
    <citation type="submission" date="2020-07" db="EMBL/GenBank/DDBJ databases">
        <authorList>
            <person name="Khare M."/>
        </authorList>
    </citation>
    <scope>NUCLEOTIDE SEQUENCE [LARGE SCALE GENOMIC DNA]</scope>
    <source>
        <strain evidence="18 21">P8776</strain>
    </source>
</reference>
<evidence type="ECO:0000313" key="21">
    <source>
        <dbReference type="Proteomes" id="UP000580709"/>
    </source>
</evidence>
<dbReference type="GO" id="GO:0016887">
    <property type="term" value="F:ATP hydrolysis activity"/>
    <property type="evidence" value="ECO:0007669"/>
    <property type="project" value="InterPro"/>
</dbReference>
<evidence type="ECO:0000256" key="9">
    <source>
        <dbReference type="ARBA" id="ARBA00022833"/>
    </source>
</evidence>
<sequence length="831" mass="89083">MDANSIAVHDAHLNNLRHVDVSLPRNTVVAVTGVSGSGKSSLAFGTIHAEAQRRYLESVAPFARRLIAGAVDPKVGNIEGLPPTVALEQSKTSGGARSTVGTFSTLSNSVRLLYSRCGDYAEGVRERNGGRLDSDAFSPNTTAGMCPKCQGTGVVHRPVEDTMVPDPSKSINEGAIEAWPGAWAGKNFLAILDALDFDLDSPWRELEQKDRDWILFTDERPVVTIYPVRGADQVQKTYKGTWKSVANYLTDTLHETDSDALRRRVLSYMEHSVCDMCNGRRLTPDALLVTYASLPIDALTALPMDELLRILDERFDPEPKEREDARDEAEQRLLAQLVPTLRTAVELGIGHLSLDRPAPTLSAGELQRLRLASQLRSGLFGVAYVLDEPSAGLHPEERTAVSDLVEKFVSLGNSVLLVEHDMNLVAGADWVVDVGPFAGEGGGEVLYSGSVDGLRAWGEKPDCPSATARALAAPAPQLNDTSRTPTGELVVSDIHARSIQGVDFRLGLGTFTAVTGVSGSGKSTLITQALPTALQEISVATKGSAAAQESAEDVDDPAAIRIRSVTGAENVDRMVRITQKPIGRTPRSTLATYTGLFDRVRKLFAGTDEAKRRGWGVTQFSYNMKPGRCPTCNGAGTIEVELVFLPGSYTACPDCSGARYNDETLEVTWNGYTIADVLGLTVNDALDVFAEEATIRHAVESLRAVGLGYLRLGQGAPELSGGEAQRIKLATELQRARQSSKQHTLYVLDEPTTGLHPHDVDKLVTELNRLVDAGNTVVVAEHNLSVIAQADRVVEMGPGAGAKGGEICADGTPADIAQRDDIATGRVLAAL</sequence>
<dbReference type="EMBL" id="RXIR01000022">
    <property type="protein sequence ID" value="TVS27229.1"/>
    <property type="molecule type" value="Genomic_DNA"/>
</dbReference>
<reference evidence="19 20" key="1">
    <citation type="submission" date="2018-12" db="EMBL/GenBank/DDBJ databases">
        <title>Corynebacterium sanguinis sp. nov., a clinically-associated and environmental corynebacterium.</title>
        <authorList>
            <person name="Gonzales-Siles L."/>
            <person name="Jaen-Luchoro D."/>
            <person name="Cardew S."/>
            <person name="Inganas E."/>
            <person name="Ohlen M."/>
            <person name="Jensie-Markopolous S."/>
            <person name="Pinyeiro-Iglesias B."/>
            <person name="Molin K."/>
            <person name="Skovbjerg S."/>
            <person name="Svensson-Stadler L."/>
            <person name="Funke G."/>
            <person name="Moore E.R.B."/>
        </authorList>
    </citation>
    <scope>NUCLEOTIDE SEQUENCE [LARGE SCALE GENOMIC DNA]</scope>
    <source>
        <strain evidence="19 20">58734</strain>
    </source>
</reference>
<evidence type="ECO:0000256" key="16">
    <source>
        <dbReference type="ARBA" id="ARBA00042156"/>
    </source>
</evidence>
<dbReference type="CDD" id="cd00267">
    <property type="entry name" value="ABC_ATPase"/>
    <property type="match status" value="1"/>
</dbReference>
<evidence type="ECO:0000313" key="20">
    <source>
        <dbReference type="Proteomes" id="UP000336646"/>
    </source>
</evidence>
<evidence type="ECO:0000256" key="1">
    <source>
        <dbReference type="ARBA" id="ARBA00004496"/>
    </source>
</evidence>
<comment type="similarity">
    <text evidence="14">Belongs to the ABC transporter superfamily. UvrA family.</text>
</comment>
<dbReference type="GO" id="GO:0004518">
    <property type="term" value="F:nuclease activity"/>
    <property type="evidence" value="ECO:0007669"/>
    <property type="project" value="UniProtKB-KW"/>
</dbReference>
<dbReference type="InterPro" id="IPR041552">
    <property type="entry name" value="UvrA_DNA-bd"/>
</dbReference>
<gene>
    <name evidence="19" type="ORF">EKI59_09290</name>
    <name evidence="18" type="ORF">H0H28_08610</name>
</gene>
<keyword evidence="7" id="KW-0228">DNA excision</keyword>
<dbReference type="GO" id="GO:0003677">
    <property type="term" value="F:DNA binding"/>
    <property type="evidence" value="ECO:0007669"/>
    <property type="project" value="UniProtKB-KW"/>
</dbReference>
<name>A0A6C1TW15_9CORY</name>
<evidence type="ECO:0000256" key="15">
    <source>
        <dbReference type="ARBA" id="ARBA00039316"/>
    </source>
</evidence>
<evidence type="ECO:0000256" key="12">
    <source>
        <dbReference type="ARBA" id="ARBA00023125"/>
    </source>
</evidence>
<dbReference type="PANTHER" id="PTHR43152:SF1">
    <property type="entry name" value="UVRA PROTEIN"/>
    <property type="match status" value="1"/>
</dbReference>
<evidence type="ECO:0000256" key="3">
    <source>
        <dbReference type="ARBA" id="ARBA00022723"/>
    </source>
</evidence>
<feature type="domain" description="ABC transporter" evidence="17">
    <location>
        <begin position="476"/>
        <end position="823"/>
    </location>
</feature>
<evidence type="ECO:0000256" key="11">
    <source>
        <dbReference type="ARBA" id="ARBA00022881"/>
    </source>
</evidence>
<keyword evidence="4" id="KW-0677">Repeat</keyword>
<evidence type="ECO:0000313" key="19">
    <source>
        <dbReference type="EMBL" id="TVS27229.1"/>
    </source>
</evidence>
<evidence type="ECO:0000256" key="10">
    <source>
        <dbReference type="ARBA" id="ARBA00022840"/>
    </source>
</evidence>
<keyword evidence="13" id="KW-0234">DNA repair</keyword>
<dbReference type="OrthoDB" id="9809851at2"/>
<dbReference type="PANTHER" id="PTHR43152">
    <property type="entry name" value="UVRABC SYSTEM PROTEIN A"/>
    <property type="match status" value="1"/>
</dbReference>
<keyword evidence="11" id="KW-0267">Excision nuclease</keyword>
<dbReference type="PROSITE" id="PS50893">
    <property type="entry name" value="ABC_TRANSPORTER_2"/>
    <property type="match status" value="1"/>
</dbReference>
<dbReference type="Gene3D" id="1.10.8.280">
    <property type="entry name" value="ABC transporter ATPase domain-like"/>
    <property type="match status" value="1"/>
</dbReference>
<keyword evidence="21" id="KW-1185">Reference proteome</keyword>
<dbReference type="GO" id="GO:0005524">
    <property type="term" value="F:ATP binding"/>
    <property type="evidence" value="ECO:0007669"/>
    <property type="project" value="UniProtKB-KW"/>
</dbReference>
<evidence type="ECO:0000256" key="7">
    <source>
        <dbReference type="ARBA" id="ARBA00022769"/>
    </source>
</evidence>
<organism evidence="19 20">
    <name type="scientific">Corynebacterium sanguinis</name>
    <dbReference type="NCBI Taxonomy" id="2594913"/>
    <lineage>
        <taxon>Bacteria</taxon>
        <taxon>Bacillati</taxon>
        <taxon>Actinomycetota</taxon>
        <taxon>Actinomycetes</taxon>
        <taxon>Mycobacteriales</taxon>
        <taxon>Corynebacteriaceae</taxon>
        <taxon>Corynebacterium</taxon>
    </lineage>
</organism>
<keyword evidence="9" id="KW-0862">Zinc</keyword>
<evidence type="ECO:0000256" key="14">
    <source>
        <dbReference type="ARBA" id="ARBA00038000"/>
    </source>
</evidence>
<dbReference type="GO" id="GO:0005737">
    <property type="term" value="C:cytoplasm"/>
    <property type="evidence" value="ECO:0007669"/>
    <property type="project" value="UniProtKB-SubCell"/>
</dbReference>
<evidence type="ECO:0000256" key="8">
    <source>
        <dbReference type="ARBA" id="ARBA00022771"/>
    </source>
</evidence>
<comment type="subcellular location">
    <subcellularLocation>
        <location evidence="1">Cytoplasm</location>
    </subcellularLocation>
</comment>
<comment type="caution">
    <text evidence="19">The sequence shown here is derived from an EMBL/GenBank/DDBJ whole genome shotgun (WGS) entry which is preliminary data.</text>
</comment>
<dbReference type="InterPro" id="IPR027417">
    <property type="entry name" value="P-loop_NTPase"/>
</dbReference>
<proteinExistence type="inferred from homology"/>
<evidence type="ECO:0000256" key="5">
    <source>
        <dbReference type="ARBA" id="ARBA00022741"/>
    </source>
</evidence>
<keyword evidence="3" id="KW-0479">Metal-binding</keyword>
<keyword evidence="8" id="KW-0863">Zinc-finger</keyword>
<evidence type="ECO:0000256" key="2">
    <source>
        <dbReference type="ARBA" id="ARBA00022490"/>
    </source>
</evidence>
<evidence type="ECO:0000259" key="17">
    <source>
        <dbReference type="PROSITE" id="PS50893"/>
    </source>
</evidence>
<keyword evidence="6" id="KW-0227">DNA damage</keyword>